<feature type="signal peptide" evidence="1">
    <location>
        <begin position="1"/>
        <end position="25"/>
    </location>
</feature>
<dbReference type="EMBL" id="BPQP01000013">
    <property type="protein sequence ID" value="GJD93644.1"/>
    <property type="molecule type" value="Genomic_DNA"/>
</dbReference>
<reference evidence="3" key="1">
    <citation type="journal article" date="2021" name="Front. Microbiol.">
        <title>Comprehensive Comparative Genomics and Phenotyping of Methylobacterium Species.</title>
        <authorList>
            <person name="Alessa O."/>
            <person name="Ogura Y."/>
            <person name="Fujitani Y."/>
            <person name="Takami H."/>
            <person name="Hayashi T."/>
            <person name="Sahin N."/>
            <person name="Tani A."/>
        </authorList>
    </citation>
    <scope>NUCLEOTIDE SEQUENCE</scope>
    <source>
        <strain evidence="3">DSM 19015</strain>
    </source>
</reference>
<dbReference type="InterPro" id="IPR036873">
    <property type="entry name" value="Rhodanese-like_dom_sf"/>
</dbReference>
<organism evidence="3 4">
    <name type="scientific">Methylobacterium iners</name>
    <dbReference type="NCBI Taxonomy" id="418707"/>
    <lineage>
        <taxon>Bacteria</taxon>
        <taxon>Pseudomonadati</taxon>
        <taxon>Pseudomonadota</taxon>
        <taxon>Alphaproteobacteria</taxon>
        <taxon>Hyphomicrobiales</taxon>
        <taxon>Methylobacteriaceae</taxon>
        <taxon>Methylobacterium</taxon>
    </lineage>
</organism>
<feature type="chain" id="PRO_5046769860" description="Rhodanese domain-containing protein" evidence="1">
    <location>
        <begin position="26"/>
        <end position="195"/>
    </location>
</feature>
<reference evidence="3" key="2">
    <citation type="submission" date="2021-08" db="EMBL/GenBank/DDBJ databases">
        <authorList>
            <person name="Tani A."/>
            <person name="Ola A."/>
            <person name="Ogura Y."/>
            <person name="Katsura K."/>
            <person name="Hayashi T."/>
        </authorList>
    </citation>
    <scope>NUCLEOTIDE SEQUENCE</scope>
    <source>
        <strain evidence="3">DSM 19015</strain>
    </source>
</reference>
<proteinExistence type="predicted"/>
<dbReference type="Pfam" id="PF00581">
    <property type="entry name" value="Rhodanese"/>
    <property type="match status" value="1"/>
</dbReference>
<feature type="domain" description="Rhodanese" evidence="2">
    <location>
        <begin position="64"/>
        <end position="179"/>
    </location>
</feature>
<dbReference type="Proteomes" id="UP001055125">
    <property type="component" value="Unassembled WGS sequence"/>
</dbReference>
<gene>
    <name evidence="3" type="ORF">OCOJLMKI_0840</name>
</gene>
<dbReference type="InterPro" id="IPR022376">
    <property type="entry name" value="PQQ_CXXCW"/>
</dbReference>
<keyword evidence="4" id="KW-1185">Reference proteome</keyword>
<dbReference type="NCBIfam" id="TIGR03865">
    <property type="entry name" value="PQQ_CXXCW"/>
    <property type="match status" value="1"/>
</dbReference>
<evidence type="ECO:0000313" key="3">
    <source>
        <dbReference type="EMBL" id="GJD93644.1"/>
    </source>
</evidence>
<accession>A0ABQ4RVC2</accession>
<protein>
    <recommendedName>
        <fullName evidence="2">Rhodanese domain-containing protein</fullName>
    </recommendedName>
</protein>
<evidence type="ECO:0000256" key="1">
    <source>
        <dbReference type="SAM" id="SignalP"/>
    </source>
</evidence>
<name>A0ABQ4RVC2_9HYPH</name>
<dbReference type="CDD" id="cd00158">
    <property type="entry name" value="RHOD"/>
    <property type="match status" value="1"/>
</dbReference>
<evidence type="ECO:0000313" key="4">
    <source>
        <dbReference type="Proteomes" id="UP001055125"/>
    </source>
</evidence>
<dbReference type="SUPFAM" id="SSF52821">
    <property type="entry name" value="Rhodanese/Cell cycle control phosphatase"/>
    <property type="match status" value="1"/>
</dbReference>
<evidence type="ECO:0000259" key="2">
    <source>
        <dbReference type="PROSITE" id="PS50206"/>
    </source>
</evidence>
<comment type="caution">
    <text evidence="3">The sequence shown here is derived from an EMBL/GenBank/DDBJ whole genome shotgun (WGS) entry which is preliminary data.</text>
</comment>
<dbReference type="InterPro" id="IPR001763">
    <property type="entry name" value="Rhodanese-like_dom"/>
</dbReference>
<dbReference type="PROSITE" id="PS50206">
    <property type="entry name" value="RHODANESE_3"/>
    <property type="match status" value="1"/>
</dbReference>
<dbReference type="Gene3D" id="3.40.250.10">
    <property type="entry name" value="Rhodanese-like domain"/>
    <property type="match status" value="1"/>
</dbReference>
<keyword evidence="1" id="KW-0732">Signal</keyword>
<sequence length="195" mass="21267">MRGNGRTFAVIAAALFLAAASPADSPVNVPEPDGIWTGPQRGYTPATLQGATVLDGEALDRLLAAETPVLIDVSLEDMKPAGFPADRPWLPAHRSIPGSVWLPNAGAAPIDPAFEALFHQRVEALTEGDRSRAIVTFCHPECWGSWNAAKRLVLKGYTRVHWFPQGIEGWQERHDTTVIRQDAAWAARTRAEAQR</sequence>
<dbReference type="RefSeq" id="WP_238242845.1">
    <property type="nucleotide sequence ID" value="NZ_BPQP01000013.1"/>
</dbReference>